<sequence length="68" mass="7494">MFPTSVTDFVLAGGDNSSAPLALFIAEGIMVYLSKDERLALLRYITERFPVSRLCGSTYSTLSEFAPR</sequence>
<protein>
    <submittedName>
        <fullName evidence="1">Uncharacterized protein</fullName>
    </submittedName>
</protein>
<dbReference type="SUPFAM" id="SSF53335">
    <property type="entry name" value="S-adenosyl-L-methionine-dependent methyltransferases"/>
    <property type="match status" value="1"/>
</dbReference>
<reference evidence="1 2" key="1">
    <citation type="submission" date="2018-05" db="EMBL/GenBank/DDBJ databases">
        <title>Evolution of small genomes with special reference to Mycobacterium leprae.</title>
        <authorList>
            <person name="Mohanty P.S."/>
            <person name="Bansal A.K."/>
            <person name="Gupta U.D."/>
            <person name="Naaz F."/>
            <person name="Dwivedi V.D."/>
            <person name="Singh H."/>
            <person name="Gupta G."/>
            <person name="Sharma S."/>
            <person name="Arora M."/>
        </authorList>
    </citation>
    <scope>NUCLEOTIDE SEQUENCE [LARGE SCALE GENOMIC DNA]</scope>
    <source>
        <strain evidence="1 2">MRHRU-235-G</strain>
    </source>
</reference>
<organism evidence="1 2">
    <name type="scientific">Mycobacterium leprae</name>
    <dbReference type="NCBI Taxonomy" id="1769"/>
    <lineage>
        <taxon>Bacteria</taxon>
        <taxon>Bacillati</taxon>
        <taxon>Actinomycetota</taxon>
        <taxon>Actinomycetes</taxon>
        <taxon>Mycobacteriales</taxon>
        <taxon>Mycobacteriaceae</taxon>
        <taxon>Mycobacterium</taxon>
    </lineage>
</organism>
<gene>
    <name evidence="1" type="ORF">DIJ64_14555</name>
</gene>
<name>A0AAD0P8Z1_MYCLR</name>
<dbReference type="AlphaFoldDB" id="A0AAD0P8Z1"/>
<evidence type="ECO:0000313" key="1">
    <source>
        <dbReference type="EMBL" id="AWV48846.1"/>
    </source>
</evidence>
<dbReference type="EMBL" id="CP029543">
    <property type="protein sequence ID" value="AWV48846.1"/>
    <property type="molecule type" value="Genomic_DNA"/>
</dbReference>
<dbReference type="Proteomes" id="UP000249682">
    <property type="component" value="Chromosome"/>
</dbReference>
<proteinExistence type="predicted"/>
<dbReference type="Gene3D" id="3.40.50.150">
    <property type="entry name" value="Vaccinia Virus protein VP39"/>
    <property type="match status" value="1"/>
</dbReference>
<evidence type="ECO:0000313" key="2">
    <source>
        <dbReference type="Proteomes" id="UP000249682"/>
    </source>
</evidence>
<dbReference type="InterPro" id="IPR029063">
    <property type="entry name" value="SAM-dependent_MTases_sf"/>
</dbReference>
<accession>A0AAD0P8Z1</accession>